<evidence type="ECO:0000256" key="8">
    <source>
        <dbReference type="SAM" id="MobiDB-lite"/>
    </source>
</evidence>
<dbReference type="AlphaFoldDB" id="A0AAV2PNL4"/>
<comment type="subcellular location">
    <subcellularLocation>
        <location evidence="1">Membrane</location>
        <topology evidence="1">Single-pass type I membrane protein</topology>
    </subcellularLocation>
</comment>
<dbReference type="SMART" id="SM00408">
    <property type="entry name" value="IGc2"/>
    <property type="match status" value="2"/>
</dbReference>
<feature type="region of interest" description="Disordered" evidence="8">
    <location>
        <begin position="576"/>
        <end position="624"/>
    </location>
</feature>
<keyword evidence="6" id="KW-0325">Glycoprotein</keyword>
<accession>A0AAV2PNL4</accession>
<dbReference type="InterPro" id="IPR003598">
    <property type="entry name" value="Ig_sub2"/>
</dbReference>
<feature type="domain" description="Ig-like" evidence="11">
    <location>
        <begin position="127"/>
        <end position="232"/>
    </location>
</feature>
<dbReference type="PANTHER" id="PTHR11640:SF154">
    <property type="entry name" value="IRREGULAR CHIASM C-ROUGHEST PROTEIN-LIKE PROTEIN"/>
    <property type="match status" value="1"/>
</dbReference>
<evidence type="ECO:0000256" key="4">
    <source>
        <dbReference type="ARBA" id="ARBA00023136"/>
    </source>
</evidence>
<evidence type="ECO:0000256" key="1">
    <source>
        <dbReference type="ARBA" id="ARBA00004479"/>
    </source>
</evidence>
<feature type="compositionally biased region" description="Low complexity" evidence="8">
    <location>
        <begin position="589"/>
        <end position="600"/>
    </location>
</feature>
<dbReference type="InterPro" id="IPR051275">
    <property type="entry name" value="Cell_adhesion_signaling"/>
</dbReference>
<evidence type="ECO:0000256" key="2">
    <source>
        <dbReference type="ARBA" id="ARBA00022692"/>
    </source>
</evidence>
<dbReference type="GO" id="GO:0005911">
    <property type="term" value="C:cell-cell junction"/>
    <property type="evidence" value="ECO:0007669"/>
    <property type="project" value="TreeGrafter"/>
</dbReference>
<keyword evidence="13" id="KW-1185">Reference proteome</keyword>
<proteinExistence type="predicted"/>
<dbReference type="Pfam" id="PF07686">
    <property type="entry name" value="V-set"/>
    <property type="match status" value="1"/>
</dbReference>
<keyword evidence="10" id="KW-0732">Signal</keyword>
<dbReference type="InterPro" id="IPR013783">
    <property type="entry name" value="Ig-like_fold"/>
</dbReference>
<keyword evidence="2 9" id="KW-0812">Transmembrane</keyword>
<dbReference type="Gene3D" id="2.60.40.10">
    <property type="entry name" value="Immunoglobulins"/>
    <property type="match status" value="5"/>
</dbReference>
<keyword evidence="3 9" id="KW-1133">Transmembrane helix</keyword>
<dbReference type="CDD" id="cd00096">
    <property type="entry name" value="Ig"/>
    <property type="match status" value="2"/>
</dbReference>
<dbReference type="InterPro" id="IPR013106">
    <property type="entry name" value="Ig_V-set"/>
</dbReference>
<comment type="caution">
    <text evidence="12">The sequence shown here is derived from an EMBL/GenBank/DDBJ whole genome shotgun (WGS) entry which is preliminary data.</text>
</comment>
<dbReference type="EMBL" id="CAXKWB010000728">
    <property type="protein sequence ID" value="CAL4062108.1"/>
    <property type="molecule type" value="Genomic_DNA"/>
</dbReference>
<dbReference type="GO" id="GO:0005886">
    <property type="term" value="C:plasma membrane"/>
    <property type="evidence" value="ECO:0007669"/>
    <property type="project" value="TreeGrafter"/>
</dbReference>
<feature type="chain" id="PRO_5043830843" description="Ig-like domain-containing protein" evidence="10">
    <location>
        <begin position="24"/>
        <end position="624"/>
    </location>
</feature>
<dbReference type="InterPro" id="IPR007110">
    <property type="entry name" value="Ig-like_dom"/>
</dbReference>
<dbReference type="Proteomes" id="UP001497623">
    <property type="component" value="Unassembled WGS sequence"/>
</dbReference>
<dbReference type="PROSITE" id="PS50835">
    <property type="entry name" value="IG_LIKE"/>
    <property type="match status" value="4"/>
</dbReference>
<evidence type="ECO:0000256" key="6">
    <source>
        <dbReference type="ARBA" id="ARBA00023180"/>
    </source>
</evidence>
<feature type="signal peptide" evidence="10">
    <location>
        <begin position="1"/>
        <end position="23"/>
    </location>
</feature>
<evidence type="ECO:0000256" key="9">
    <source>
        <dbReference type="SAM" id="Phobius"/>
    </source>
</evidence>
<evidence type="ECO:0000256" key="10">
    <source>
        <dbReference type="SAM" id="SignalP"/>
    </source>
</evidence>
<dbReference type="GO" id="GO:0098609">
    <property type="term" value="P:cell-cell adhesion"/>
    <property type="evidence" value="ECO:0007669"/>
    <property type="project" value="TreeGrafter"/>
</dbReference>
<feature type="compositionally biased region" description="Low complexity" evidence="8">
    <location>
        <begin position="609"/>
        <end position="624"/>
    </location>
</feature>
<dbReference type="Pfam" id="PF08205">
    <property type="entry name" value="C2-set_2"/>
    <property type="match status" value="1"/>
</dbReference>
<gene>
    <name evidence="12" type="ORF">MNOR_LOCUS2407</name>
</gene>
<dbReference type="SUPFAM" id="SSF48726">
    <property type="entry name" value="Immunoglobulin"/>
    <property type="match status" value="5"/>
</dbReference>
<dbReference type="PANTHER" id="PTHR11640">
    <property type="entry name" value="NEPHRIN"/>
    <property type="match status" value="1"/>
</dbReference>
<keyword evidence="5" id="KW-1015">Disulfide bond</keyword>
<protein>
    <recommendedName>
        <fullName evidence="11">Ig-like domain-containing protein</fullName>
    </recommendedName>
</protein>
<feature type="transmembrane region" description="Helical" evidence="9">
    <location>
        <begin position="537"/>
        <end position="559"/>
    </location>
</feature>
<dbReference type="SMART" id="SM00409">
    <property type="entry name" value="IG"/>
    <property type="match status" value="5"/>
</dbReference>
<evidence type="ECO:0000256" key="3">
    <source>
        <dbReference type="ARBA" id="ARBA00022989"/>
    </source>
</evidence>
<keyword evidence="7" id="KW-0393">Immunoglobulin domain</keyword>
<name>A0AAV2PNL4_MEGNR</name>
<dbReference type="Pfam" id="PF13927">
    <property type="entry name" value="Ig_3"/>
    <property type="match status" value="2"/>
</dbReference>
<feature type="compositionally biased region" description="Basic and acidic residues" evidence="8">
    <location>
        <begin position="576"/>
        <end position="586"/>
    </location>
</feature>
<dbReference type="InterPro" id="IPR036179">
    <property type="entry name" value="Ig-like_dom_sf"/>
</dbReference>
<organism evidence="12 13">
    <name type="scientific">Meganyctiphanes norvegica</name>
    <name type="common">Northern krill</name>
    <name type="synonym">Thysanopoda norvegica</name>
    <dbReference type="NCBI Taxonomy" id="48144"/>
    <lineage>
        <taxon>Eukaryota</taxon>
        <taxon>Metazoa</taxon>
        <taxon>Ecdysozoa</taxon>
        <taxon>Arthropoda</taxon>
        <taxon>Crustacea</taxon>
        <taxon>Multicrustacea</taxon>
        <taxon>Malacostraca</taxon>
        <taxon>Eumalacostraca</taxon>
        <taxon>Eucarida</taxon>
        <taxon>Euphausiacea</taxon>
        <taxon>Euphausiidae</taxon>
        <taxon>Meganyctiphanes</taxon>
    </lineage>
</organism>
<dbReference type="InterPro" id="IPR003599">
    <property type="entry name" value="Ig_sub"/>
</dbReference>
<evidence type="ECO:0000313" key="13">
    <source>
        <dbReference type="Proteomes" id="UP001497623"/>
    </source>
</evidence>
<evidence type="ECO:0000313" key="12">
    <source>
        <dbReference type="EMBL" id="CAL4062108.1"/>
    </source>
</evidence>
<keyword evidence="4 9" id="KW-0472">Membrane</keyword>
<dbReference type="InterPro" id="IPR013162">
    <property type="entry name" value="CD80_C2-set"/>
</dbReference>
<evidence type="ECO:0000256" key="7">
    <source>
        <dbReference type="ARBA" id="ARBA00023319"/>
    </source>
</evidence>
<evidence type="ECO:0000259" key="11">
    <source>
        <dbReference type="PROSITE" id="PS50835"/>
    </source>
</evidence>
<sequence>MRSRLVTWALALILALTAQGCFGVQTWNKEPTYTEVNPGESAVLSCKVYNKQGTCAWQKDNKPQGMFTGKYEWSGDRESGDCSIRIMDAGVVDNGAWECQITASSFTADDALSSKIAQLTVRVAPSPPLLEVDTVQVAERRNFTVKEDRPATIKCISRYGNPAATIKWFLDTDELPSESYSQRNTSESDQPKTWQAESILDHTYLKEDHGKSLRCVALHQAYPTKSKEVHVTVDVQYAPTVTLQGTPTGDVEEGIDSLALRCVVDANPAANIQWRRLGDVDVFSFQEMVEFNPVSRRHSATYTCEARNLVGASDPISARIDVKYAPRILTVGPAPTMTAGLYNHTLLDCQAEGNPPPHYTWIQTVSDTDEQIDRGHNATLLLESVSYEHQGQYVCVASNIIKGEEKQVVSDAVRLEVVGKPQVLRYTVDRNIEVEKGEDAVIQIVFCSDPLPSRTSWEWGSLRLDAGNGRGRYTAETLGKQNSRDDCYNARLRVQHTDLADSRDYILVVENDQGADRYAVGLLVNVSPTEPVSMSTVIGIVITCLILLVLITLIVLYAFKTEKCCFSQRGDFKPTDLESDKSDLESQKGGNDTSNTNGNTKIVPVNEKQQQLQQQQQQQPNEKR</sequence>
<feature type="domain" description="Ig-like" evidence="11">
    <location>
        <begin position="239"/>
        <end position="321"/>
    </location>
</feature>
<feature type="domain" description="Ig-like" evidence="11">
    <location>
        <begin position="25"/>
        <end position="113"/>
    </location>
</feature>
<dbReference type="PROSITE" id="PS51257">
    <property type="entry name" value="PROKAR_LIPOPROTEIN"/>
    <property type="match status" value="1"/>
</dbReference>
<reference evidence="12 13" key="1">
    <citation type="submission" date="2024-05" db="EMBL/GenBank/DDBJ databases">
        <authorList>
            <person name="Wallberg A."/>
        </authorList>
    </citation>
    <scope>NUCLEOTIDE SEQUENCE [LARGE SCALE GENOMIC DNA]</scope>
</reference>
<feature type="domain" description="Ig-like" evidence="11">
    <location>
        <begin position="326"/>
        <end position="414"/>
    </location>
</feature>
<evidence type="ECO:0000256" key="5">
    <source>
        <dbReference type="ARBA" id="ARBA00023157"/>
    </source>
</evidence>
<dbReference type="GO" id="GO:0050839">
    <property type="term" value="F:cell adhesion molecule binding"/>
    <property type="evidence" value="ECO:0007669"/>
    <property type="project" value="TreeGrafter"/>
</dbReference>